<dbReference type="PATRIC" id="fig|582.24.peg.3425"/>
<dbReference type="Gene3D" id="2.60.40.180">
    <property type="entry name" value="Transthyretin/hydroxyisourate hydrolase domain"/>
    <property type="match status" value="1"/>
</dbReference>
<dbReference type="InterPro" id="IPR023419">
    <property type="entry name" value="Transthyretin_CS"/>
</dbReference>
<evidence type="ECO:0000256" key="6">
    <source>
        <dbReference type="ARBA" id="ARBA00012609"/>
    </source>
</evidence>
<keyword evidence="9" id="KW-0732">Signal</keyword>
<dbReference type="GO" id="GO:0006144">
    <property type="term" value="P:purine nucleobase metabolic process"/>
    <property type="evidence" value="ECO:0007669"/>
    <property type="project" value="UniProtKB-KW"/>
</dbReference>
<feature type="binding site" evidence="12">
    <location>
        <position position="29"/>
    </location>
    <ligand>
        <name>substrate</name>
    </ligand>
</feature>
<dbReference type="PROSITE" id="PS00768">
    <property type="entry name" value="TRANSTHYRETIN_1"/>
    <property type="match status" value="1"/>
</dbReference>
<dbReference type="InterPro" id="IPR014306">
    <property type="entry name" value="Hydroxyisourate_hydrolase"/>
</dbReference>
<evidence type="ECO:0000259" key="14">
    <source>
        <dbReference type="SMART" id="SM00095"/>
    </source>
</evidence>
<evidence type="ECO:0000256" key="2">
    <source>
        <dbReference type="ARBA" id="ARBA00002704"/>
    </source>
</evidence>
<name>A0A0D8L752_MORMO</name>
<feature type="domain" description="Transthyretin/hydroxyisourate hydrolase" evidence="14">
    <location>
        <begin position="26"/>
        <end position="134"/>
    </location>
</feature>
<dbReference type="SMART" id="SM00095">
    <property type="entry name" value="TR_THY"/>
    <property type="match status" value="1"/>
</dbReference>
<evidence type="ECO:0000256" key="8">
    <source>
        <dbReference type="ARBA" id="ARBA00022631"/>
    </source>
</evidence>
<dbReference type="CDD" id="cd05822">
    <property type="entry name" value="TLP_HIUase"/>
    <property type="match status" value="1"/>
</dbReference>
<keyword evidence="8 13" id="KW-0659">Purine metabolism</keyword>
<feature type="binding site" evidence="12">
    <location>
        <position position="67"/>
    </location>
    <ligand>
        <name>substrate</name>
    </ligand>
</feature>
<evidence type="ECO:0000256" key="11">
    <source>
        <dbReference type="ARBA" id="ARBA00022801"/>
    </source>
</evidence>
<evidence type="ECO:0000313" key="15">
    <source>
        <dbReference type="EMBL" id="KJF77720.1"/>
    </source>
</evidence>
<dbReference type="GO" id="GO:0042597">
    <property type="term" value="C:periplasmic space"/>
    <property type="evidence" value="ECO:0007669"/>
    <property type="project" value="UniProtKB-SubCell"/>
</dbReference>
<accession>A0A0D8L752</accession>
<dbReference type="PANTHER" id="PTHR10395">
    <property type="entry name" value="URICASE AND TRANSTHYRETIN-RELATED"/>
    <property type="match status" value="1"/>
</dbReference>
<keyword evidence="10" id="KW-0574">Periplasm</keyword>
<dbReference type="Proteomes" id="UP000032582">
    <property type="component" value="Unassembled WGS sequence"/>
</dbReference>
<evidence type="ECO:0000313" key="16">
    <source>
        <dbReference type="Proteomes" id="UP000032582"/>
    </source>
</evidence>
<dbReference type="PROSITE" id="PS00769">
    <property type="entry name" value="TRANSTHYRETIN_2"/>
    <property type="match status" value="1"/>
</dbReference>
<dbReference type="EC" id="3.5.2.17" evidence="6 13"/>
<comment type="catalytic activity">
    <reaction evidence="1 13">
        <text>5-hydroxyisourate + H2O = 5-hydroxy-2-oxo-4-ureido-2,5-dihydro-1H-imidazole-5-carboxylate + H(+)</text>
        <dbReference type="Rhea" id="RHEA:23736"/>
        <dbReference type="ChEBI" id="CHEBI:15377"/>
        <dbReference type="ChEBI" id="CHEBI:15378"/>
        <dbReference type="ChEBI" id="CHEBI:18072"/>
        <dbReference type="ChEBI" id="CHEBI:58639"/>
        <dbReference type="EC" id="3.5.2.17"/>
    </reaction>
</comment>
<dbReference type="EMBL" id="JZSH01000112">
    <property type="protein sequence ID" value="KJF77720.1"/>
    <property type="molecule type" value="Genomic_DNA"/>
</dbReference>
<dbReference type="NCBIfam" id="TIGR02962">
    <property type="entry name" value="hdxy_isourate"/>
    <property type="match status" value="1"/>
</dbReference>
<dbReference type="PRINTS" id="PR00189">
    <property type="entry name" value="TRNSTHYRETIN"/>
</dbReference>
<protein>
    <recommendedName>
        <fullName evidence="7 13">5-hydroxyisourate hydrolase</fullName>
        <shortName evidence="13">HIU hydrolase</shortName>
        <shortName evidence="13">HIUHase</shortName>
        <ecNumber evidence="6 13">3.5.2.17</ecNumber>
    </recommendedName>
</protein>
<gene>
    <name evidence="15" type="ORF">UA45_10875</name>
</gene>
<evidence type="ECO:0000256" key="5">
    <source>
        <dbReference type="ARBA" id="ARBA00011881"/>
    </source>
</evidence>
<evidence type="ECO:0000256" key="12">
    <source>
        <dbReference type="PIRSR" id="PIRSR600895-51"/>
    </source>
</evidence>
<comment type="subunit">
    <text evidence="5 13">Homotetramer.</text>
</comment>
<comment type="subcellular location">
    <subcellularLocation>
        <location evidence="3">Periplasm</location>
    </subcellularLocation>
</comment>
<sequence length="135" mass="15463">MKKNILSVFLYSSLILPVTGFASDLLSVHILNQQSGTPASNVNVVLEKKQGERWHVLNTAKTNNDGRIKKLWPDNINEEKGIYRVTFKTGEYFNSHNLNSFFPEIPVEFNIEDTSQHYHIPLLLSQYGYSTYRGS</sequence>
<evidence type="ECO:0000256" key="13">
    <source>
        <dbReference type="RuleBase" id="RU361270"/>
    </source>
</evidence>
<reference evidence="15 16" key="1">
    <citation type="submission" date="2015-02" db="EMBL/GenBank/DDBJ databases">
        <title>Whole genome shotgun sequencing of cultured foodborne pathogen.</title>
        <authorList>
            <person name="Timme R."/>
            <person name="Allard M.W."/>
            <person name="Strain E."/>
            <person name="Evans P.S."/>
            <person name="Brown E."/>
        </authorList>
    </citation>
    <scope>NUCLEOTIDE SEQUENCE [LARGE SCALE GENOMIC DNA]</scope>
    <source>
        <strain evidence="15 16">GCSL-TSO-24</strain>
    </source>
</reference>
<feature type="binding site" evidence="12">
    <location>
        <position position="132"/>
    </location>
    <ligand>
        <name>substrate</name>
    </ligand>
</feature>
<comment type="similarity">
    <text evidence="4 13">Belongs to the transthyretin family. 5-hydroxyisourate hydrolase subfamily.</text>
</comment>
<dbReference type="PANTHER" id="PTHR10395:SF7">
    <property type="entry name" value="5-HYDROXYISOURATE HYDROLASE"/>
    <property type="match status" value="1"/>
</dbReference>
<dbReference type="InterPro" id="IPR023418">
    <property type="entry name" value="Thyroxine_BS"/>
</dbReference>
<evidence type="ECO:0000256" key="7">
    <source>
        <dbReference type="ARBA" id="ARBA00017539"/>
    </source>
</evidence>
<dbReference type="InterPro" id="IPR000895">
    <property type="entry name" value="Transthyretin/HIU_hydrolase"/>
</dbReference>
<proteinExistence type="inferred from homology"/>
<dbReference type="InterPro" id="IPR023416">
    <property type="entry name" value="Transthyretin/HIU_hydrolase_d"/>
</dbReference>
<evidence type="ECO:0000256" key="9">
    <source>
        <dbReference type="ARBA" id="ARBA00022729"/>
    </source>
</evidence>
<dbReference type="SUPFAM" id="SSF49472">
    <property type="entry name" value="Transthyretin (synonym: prealbumin)"/>
    <property type="match status" value="1"/>
</dbReference>
<evidence type="ECO:0000256" key="4">
    <source>
        <dbReference type="ARBA" id="ARBA00009850"/>
    </source>
</evidence>
<dbReference type="FunFam" id="2.60.40.180:FF:000001">
    <property type="entry name" value="5-hydroxyisourate hydrolase"/>
    <property type="match status" value="1"/>
</dbReference>
<dbReference type="AlphaFoldDB" id="A0A0D8L752"/>
<dbReference type="GO" id="GO:0033971">
    <property type="term" value="F:hydroxyisourate hydrolase activity"/>
    <property type="evidence" value="ECO:0007669"/>
    <property type="project" value="UniProtKB-EC"/>
</dbReference>
<evidence type="ECO:0000256" key="3">
    <source>
        <dbReference type="ARBA" id="ARBA00004418"/>
    </source>
</evidence>
<dbReference type="InterPro" id="IPR036817">
    <property type="entry name" value="Transthyretin/HIU_hydrolase_sf"/>
</dbReference>
<organism evidence="15 16">
    <name type="scientific">Morganella morganii</name>
    <name type="common">Proteus morganii</name>
    <dbReference type="NCBI Taxonomy" id="582"/>
    <lineage>
        <taxon>Bacteria</taxon>
        <taxon>Pseudomonadati</taxon>
        <taxon>Pseudomonadota</taxon>
        <taxon>Gammaproteobacteria</taxon>
        <taxon>Enterobacterales</taxon>
        <taxon>Morganellaceae</taxon>
        <taxon>Morganella</taxon>
    </lineage>
</organism>
<evidence type="ECO:0000256" key="1">
    <source>
        <dbReference type="ARBA" id="ARBA00001043"/>
    </source>
</evidence>
<comment type="function">
    <text evidence="2">Catalyzes the hydrolysis of 5-hydroxyisourate (HIU) to 2-oxo-4-hydroxy-4-carboxy-5-ureidoimidazoline (OHCU).</text>
</comment>
<keyword evidence="11 13" id="KW-0378">Hydrolase</keyword>
<comment type="caution">
    <text evidence="15">The sequence shown here is derived from an EMBL/GenBank/DDBJ whole genome shotgun (WGS) entry which is preliminary data.</text>
</comment>
<dbReference type="Pfam" id="PF00576">
    <property type="entry name" value="Transthyretin"/>
    <property type="match status" value="1"/>
</dbReference>
<evidence type="ECO:0000256" key="10">
    <source>
        <dbReference type="ARBA" id="ARBA00022764"/>
    </source>
</evidence>